<dbReference type="EMBL" id="KN846974">
    <property type="protein sequence ID" value="KIW76797.1"/>
    <property type="molecule type" value="Genomic_DNA"/>
</dbReference>
<evidence type="ECO:0000313" key="2">
    <source>
        <dbReference type="Proteomes" id="UP000053029"/>
    </source>
</evidence>
<name>A0A0D2ERB2_9EURO</name>
<accession>A0A0D2ERB2</accession>
<dbReference type="AlphaFoldDB" id="A0A0D2ERB2"/>
<dbReference type="GeneID" id="25308731"/>
<reference evidence="1 2" key="1">
    <citation type="submission" date="2015-01" db="EMBL/GenBank/DDBJ databases">
        <title>The Genome Sequence of Fonsecaea pedrosoi CBS 271.37.</title>
        <authorList>
            <consortium name="The Broad Institute Genomics Platform"/>
            <person name="Cuomo C."/>
            <person name="de Hoog S."/>
            <person name="Gorbushina A."/>
            <person name="Stielow B."/>
            <person name="Teixiera M."/>
            <person name="Abouelleil A."/>
            <person name="Chapman S.B."/>
            <person name="Priest M."/>
            <person name="Young S.K."/>
            <person name="Wortman J."/>
            <person name="Nusbaum C."/>
            <person name="Birren B."/>
        </authorList>
    </citation>
    <scope>NUCLEOTIDE SEQUENCE [LARGE SCALE GENOMIC DNA]</scope>
    <source>
        <strain evidence="1 2">CBS 271.37</strain>
    </source>
</reference>
<dbReference type="VEuPathDB" id="FungiDB:Z517_09241"/>
<evidence type="ECO:0000313" key="1">
    <source>
        <dbReference type="EMBL" id="KIW76797.1"/>
    </source>
</evidence>
<gene>
    <name evidence="1" type="ORF">Z517_09241</name>
</gene>
<sequence>MAQSTSSVQLELTHLEDLKPKYVLGRVRPIDLHIASMKKNLEFHNQMEIYDGYPPGILDGWNEMSRDEFFRYYSRKKNGGSDMTDTGHWIAVYIGQGRPPSQDFVLLRSLQAEHLTPLLRLLSRLYDIQDRFIKHRDLSSCHRDLCWLYGEVQKEYFIALPTIASNLSDLSNGLECLTMVSGFHVHVMNMVALSHAGSPLLPDTIIGPQKALIDAEKTLLKLLKRHVRLKVSQPVNYPPRKQNWPPL</sequence>
<dbReference type="HOGENOM" id="CLU_1124576_0_0_1"/>
<keyword evidence="2" id="KW-1185">Reference proteome</keyword>
<proteinExistence type="predicted"/>
<organism evidence="1 2">
    <name type="scientific">Fonsecaea pedrosoi CBS 271.37</name>
    <dbReference type="NCBI Taxonomy" id="1442368"/>
    <lineage>
        <taxon>Eukaryota</taxon>
        <taxon>Fungi</taxon>
        <taxon>Dikarya</taxon>
        <taxon>Ascomycota</taxon>
        <taxon>Pezizomycotina</taxon>
        <taxon>Eurotiomycetes</taxon>
        <taxon>Chaetothyriomycetidae</taxon>
        <taxon>Chaetothyriales</taxon>
        <taxon>Herpotrichiellaceae</taxon>
        <taxon>Fonsecaea</taxon>
    </lineage>
</organism>
<protein>
    <submittedName>
        <fullName evidence="1">Uncharacterized protein</fullName>
    </submittedName>
</protein>
<dbReference type="Proteomes" id="UP000053029">
    <property type="component" value="Unassembled WGS sequence"/>
</dbReference>
<dbReference type="RefSeq" id="XP_013280605.1">
    <property type="nucleotide sequence ID" value="XM_013425151.1"/>
</dbReference>